<evidence type="ECO:0000256" key="2">
    <source>
        <dbReference type="ARBA" id="ARBA00022490"/>
    </source>
</evidence>
<feature type="coiled-coil region" evidence="6">
    <location>
        <begin position="265"/>
        <end position="349"/>
    </location>
</feature>
<dbReference type="GO" id="GO:0005813">
    <property type="term" value="C:centrosome"/>
    <property type="evidence" value="ECO:0007669"/>
    <property type="project" value="UniProtKB-SubCell"/>
</dbReference>
<feature type="region of interest" description="Disordered" evidence="7">
    <location>
        <begin position="1172"/>
        <end position="1224"/>
    </location>
</feature>
<feature type="compositionally biased region" description="Acidic residues" evidence="7">
    <location>
        <begin position="772"/>
        <end position="788"/>
    </location>
</feature>
<feature type="region of interest" description="Disordered" evidence="7">
    <location>
        <begin position="758"/>
        <end position="852"/>
    </location>
</feature>
<evidence type="ECO:0000256" key="3">
    <source>
        <dbReference type="ARBA" id="ARBA00022553"/>
    </source>
</evidence>
<feature type="region of interest" description="Disordered" evidence="7">
    <location>
        <begin position="1490"/>
        <end position="1525"/>
    </location>
</feature>
<comment type="subcellular location">
    <subcellularLocation>
        <location evidence="1">Cytoplasm</location>
        <location evidence="1">Cytoskeleton</location>
        <location evidence="1">Microtubule organizing center</location>
        <location evidence="1">Centrosome</location>
    </subcellularLocation>
</comment>
<feature type="compositionally biased region" description="Basic and acidic residues" evidence="7">
    <location>
        <begin position="1212"/>
        <end position="1224"/>
    </location>
</feature>
<keyword evidence="2" id="KW-0963">Cytoplasm</keyword>
<accession>A0AA36FHX0</accession>
<protein>
    <submittedName>
        <fullName evidence="9">Ninein isoform X1</fullName>
    </submittedName>
</protein>
<dbReference type="Pfam" id="PF13499">
    <property type="entry name" value="EF-hand_7"/>
    <property type="match status" value="1"/>
</dbReference>
<feature type="coiled-coil region" evidence="6">
    <location>
        <begin position="456"/>
        <end position="591"/>
    </location>
</feature>
<feature type="region of interest" description="Disordered" evidence="7">
    <location>
        <begin position="696"/>
        <end position="737"/>
    </location>
</feature>
<evidence type="ECO:0000259" key="8">
    <source>
        <dbReference type="SMART" id="SM00054"/>
    </source>
</evidence>
<feature type="compositionally biased region" description="Basic and acidic residues" evidence="7">
    <location>
        <begin position="808"/>
        <end position="819"/>
    </location>
</feature>
<feature type="coiled-coil region" evidence="6">
    <location>
        <begin position="1062"/>
        <end position="1149"/>
    </location>
</feature>
<dbReference type="PROSITE" id="PS00018">
    <property type="entry name" value="EF_HAND_1"/>
    <property type="match status" value="1"/>
</dbReference>
<dbReference type="PANTHER" id="PTHR18905:SF13">
    <property type="entry name" value="NON-CENTROSOMAL MICROTUBULE ARRAY"/>
    <property type="match status" value="1"/>
</dbReference>
<dbReference type="GO" id="GO:0034454">
    <property type="term" value="P:microtubule anchoring at centrosome"/>
    <property type="evidence" value="ECO:0007669"/>
    <property type="project" value="TreeGrafter"/>
</dbReference>
<keyword evidence="6" id="KW-0175">Coiled coil</keyword>
<dbReference type="Proteomes" id="UP001162480">
    <property type="component" value="Chromosome 23"/>
</dbReference>
<name>A0AA36FHX0_OCTVU</name>
<feature type="domain" description="EF-hand" evidence="8">
    <location>
        <begin position="54"/>
        <end position="82"/>
    </location>
</feature>
<feature type="region of interest" description="Disordered" evidence="7">
    <location>
        <begin position="1660"/>
        <end position="1682"/>
    </location>
</feature>
<keyword evidence="5" id="KW-0206">Cytoskeleton</keyword>
<feature type="domain" description="EF-hand" evidence="8">
    <location>
        <begin position="17"/>
        <end position="45"/>
    </location>
</feature>
<dbReference type="InterPro" id="IPR011992">
    <property type="entry name" value="EF-hand-dom_pair"/>
</dbReference>
<keyword evidence="10" id="KW-1185">Reference proteome</keyword>
<sequence>MDENEGITVDVESGVEHVKEMWRCLGIGQKGYLTVSELGTVCRHIGMEDMQDWEVHQLFEQLDANGNGQVTFEEFMNEMFQHSSTAAEKITPLLTPTPKVTRTKSRRRKSFIRKTGMSTYESFFLSPGNSSLSFTTLDTNSRGFIKSDDLVELWESYGITNAVDVLKAYNIELDRELSHTKLAAVLEDELLFTADHSPKLQAAIITCLQECKNLRCLLEEASQEKDRLIIGLRESNIRSQILAEEDDERHAALEKTLQHRLQSVEGFYQEQIKNLKEELKKDREERMDMIDEHDTMIEKMNNSYEEDNKKLKETLVATQEDLRQTQAELNESRERLRDMEKQKHKLQYQLSVEKLKAGGKKSFSEQKELMQVTSDAHSLMRQQISQLQEENKVIPNIGDRLEELSPQNRRPNHRKITGKNLARSMSLREQSLGEMFPGSIDILNRITPRGTDRDEFSQMQRELKQLKKNIEIEHKEIEHAYLIEIAQIEERHSYEMAETLKQATKEKEKLLEEQAKRQQERLAKLEKELQTQFAIEKQDLLLKHESEKNLLEQKLAEDKIRLTEMLRSEYMEDLQRKIRELERCFNNEREQWKKLGWPVRQESPDTNPVNPVELARTAVSLPLALDNAPSPGSEGFSETSSNSFTTISVAQSTGSATLTGVAVSTVNTVSSCSSISSGSGGVGGGSSEITFATCSVSSSVDNPPPPPCPSSLPKNVSFSKDKDEDASIPTDSTGPRAMYTLPDDIQEVTLECVPHHYCTKNTRNSGTKENEGIIDNDDNDVDDDDSDCDSGSSENLASRRRNSMTIFDDYKANDSKSYEDDVVDGSPDIPSREPQQQQQQSQQQRQEPSDGNQKKVIIQLCCMEQLHNVDNIQLQRIFDKDMDAKLKDAFMKALTKHRNEELQRSNKLDQDETATECNDFADNRKFQRLWVRRASDEPKPKLSPLQRCREKVLKMENDRRQLTQKYEDKLRQQDRELQKLRNKFVEMSDTPKDYSVKTAVTKLGYHLLFPRQKYNKSTQTDRRGHLHRNMSDLHLKCFYQEEKLYNLEKELTQREEHSNTIMKKVEDTYRNVINEIEGEREQLKHKLISTEEAFQDQSGKLLEQQSKSKNRDLLLKDLYLQNAELMRSLQQLEEQLRIGDQKNMQLEEKCRVLDKVLQKILVDDAYDDLVPDSYKNNNNTTTNGSSNNNNNDGKKDEVKRKSGSGEISQGKPDVDRSSEKNRNRKLFEFGRNKKQFERNLQDRKKRELFLKTRHLSCEFFTSLKNPYCENMADIYQCNVESGFILDEISRVMENMFQFLDAGLSKERDSLEFANANNLASKETACREILRRRELGSLQDSTQNLGENQTHSVSLSEEFPRIDVYTDAEEDEIGIRVDTGIKDGEDDTISYSDDYSLEFNRSTHLDVVDQTIFSTYSNSVNSLKEEIYEQLDSCQTASSYVSADENIIDNTQNDSDEAEYAGSCVSKNISDSATNRTYTCNYVPKTVKERDKHEGIGVNDEYNDDDDDDDDANYDDLSFDNETDATEIDESVFADDSDDYAIDMGVVCEDFEFHSNSKHSDSPNAEERNDVNVRLLAIKENQPMVKFELESINEETLESKSSEILEIENEAAEMKKIAVQIKHWAEKIEKEVVKIENVTEEIGQNIEQDVYMETKDEEIQKNSEVIRKDDQNDNELGEDESKTVQVENDCREIDMKETNSVWLTDDERELIASQSRMEFLEELSVNYSILQRFLLISDDPTTGAMILPVVRWMWDIFKRMQY</sequence>
<keyword evidence="4" id="KW-0106">Calcium</keyword>
<dbReference type="SUPFAM" id="SSF47473">
    <property type="entry name" value="EF-hand"/>
    <property type="match status" value="1"/>
</dbReference>
<dbReference type="EMBL" id="OX597836">
    <property type="protein sequence ID" value="CAI9739716.1"/>
    <property type="molecule type" value="Genomic_DNA"/>
</dbReference>
<dbReference type="InterPro" id="IPR018247">
    <property type="entry name" value="EF_Hand_1_Ca_BS"/>
</dbReference>
<feature type="compositionally biased region" description="Basic and acidic residues" evidence="7">
    <location>
        <begin position="1660"/>
        <end position="1670"/>
    </location>
</feature>
<evidence type="ECO:0000313" key="9">
    <source>
        <dbReference type="EMBL" id="CAI9739716.1"/>
    </source>
</evidence>
<dbReference type="Gene3D" id="1.10.238.10">
    <property type="entry name" value="EF-hand"/>
    <property type="match status" value="1"/>
</dbReference>
<dbReference type="GO" id="GO:0005509">
    <property type="term" value="F:calcium ion binding"/>
    <property type="evidence" value="ECO:0007669"/>
    <property type="project" value="InterPro"/>
</dbReference>
<keyword evidence="3" id="KW-0597">Phosphoprotein</keyword>
<evidence type="ECO:0000256" key="5">
    <source>
        <dbReference type="ARBA" id="ARBA00023212"/>
    </source>
</evidence>
<dbReference type="InterPro" id="IPR002048">
    <property type="entry name" value="EF_hand_dom"/>
</dbReference>
<feature type="compositionally biased region" description="Low complexity" evidence="7">
    <location>
        <begin position="832"/>
        <end position="846"/>
    </location>
</feature>
<dbReference type="CDD" id="cd00051">
    <property type="entry name" value="EFh"/>
    <property type="match status" value="1"/>
</dbReference>
<dbReference type="PANTHER" id="PTHR18905">
    <property type="entry name" value="NINEIN"/>
    <property type="match status" value="1"/>
</dbReference>
<feature type="compositionally biased region" description="Low complexity" evidence="7">
    <location>
        <begin position="1175"/>
        <end position="1191"/>
    </location>
</feature>
<gene>
    <name evidence="9" type="ORF">OCTVUL_1B009086</name>
</gene>
<feature type="compositionally biased region" description="Acidic residues" evidence="7">
    <location>
        <begin position="1500"/>
        <end position="1525"/>
    </location>
</feature>
<organism evidence="9 10">
    <name type="scientific">Octopus vulgaris</name>
    <name type="common">Common octopus</name>
    <dbReference type="NCBI Taxonomy" id="6645"/>
    <lineage>
        <taxon>Eukaryota</taxon>
        <taxon>Metazoa</taxon>
        <taxon>Spiralia</taxon>
        <taxon>Lophotrochozoa</taxon>
        <taxon>Mollusca</taxon>
        <taxon>Cephalopoda</taxon>
        <taxon>Coleoidea</taxon>
        <taxon>Octopodiformes</taxon>
        <taxon>Octopoda</taxon>
        <taxon>Incirrata</taxon>
        <taxon>Octopodidae</taxon>
        <taxon>Octopus</taxon>
    </lineage>
</organism>
<evidence type="ECO:0000256" key="7">
    <source>
        <dbReference type="SAM" id="MobiDB-lite"/>
    </source>
</evidence>
<reference evidence="9" key="1">
    <citation type="submission" date="2023-08" db="EMBL/GenBank/DDBJ databases">
        <authorList>
            <person name="Alioto T."/>
            <person name="Alioto T."/>
            <person name="Gomez Garrido J."/>
        </authorList>
    </citation>
    <scope>NUCLEOTIDE SEQUENCE</scope>
</reference>
<evidence type="ECO:0000256" key="6">
    <source>
        <dbReference type="SAM" id="Coils"/>
    </source>
</evidence>
<evidence type="ECO:0000256" key="4">
    <source>
        <dbReference type="ARBA" id="ARBA00022837"/>
    </source>
</evidence>
<dbReference type="SMART" id="SM00054">
    <property type="entry name" value="EFh"/>
    <property type="match status" value="2"/>
</dbReference>
<proteinExistence type="predicted"/>
<feature type="coiled-coil region" evidence="6">
    <location>
        <begin position="945"/>
        <end position="990"/>
    </location>
</feature>
<evidence type="ECO:0000313" key="10">
    <source>
        <dbReference type="Proteomes" id="UP001162480"/>
    </source>
</evidence>
<evidence type="ECO:0000256" key="1">
    <source>
        <dbReference type="ARBA" id="ARBA00004300"/>
    </source>
</evidence>